<proteinExistence type="predicted"/>
<reference evidence="2 3" key="1">
    <citation type="submission" date="2018-04" db="EMBL/GenBank/DDBJ databases">
        <title>Pedobacter chongqingensis sp. nov., isolated from a rottenly hemp rope.</title>
        <authorList>
            <person name="Cai Y."/>
        </authorList>
    </citation>
    <scope>NUCLEOTIDE SEQUENCE [LARGE SCALE GENOMIC DNA]</scope>
    <source>
        <strain evidence="2 3">FJ4-8</strain>
    </source>
</reference>
<dbReference type="AlphaFoldDB" id="A0A2U2PEI3"/>
<evidence type="ECO:0008006" key="4">
    <source>
        <dbReference type="Google" id="ProtNLM"/>
    </source>
</evidence>
<comment type="caution">
    <text evidence="2">The sequence shown here is derived from an EMBL/GenBank/DDBJ whole genome shotgun (WGS) entry which is preliminary data.</text>
</comment>
<evidence type="ECO:0000313" key="2">
    <source>
        <dbReference type="EMBL" id="PWG79808.1"/>
    </source>
</evidence>
<feature type="transmembrane region" description="Helical" evidence="1">
    <location>
        <begin position="122"/>
        <end position="139"/>
    </location>
</feature>
<dbReference type="RefSeq" id="WP_109416706.1">
    <property type="nucleotide sequence ID" value="NZ_QEAS01000012.1"/>
</dbReference>
<protein>
    <recommendedName>
        <fullName evidence="4">DUF1440 domain-containing protein</fullName>
    </recommendedName>
</protein>
<keyword evidence="1" id="KW-0812">Transmembrane</keyword>
<dbReference type="EMBL" id="QEAS01000012">
    <property type="protein sequence ID" value="PWG79808.1"/>
    <property type="molecule type" value="Genomic_DNA"/>
</dbReference>
<evidence type="ECO:0000313" key="3">
    <source>
        <dbReference type="Proteomes" id="UP000245647"/>
    </source>
</evidence>
<evidence type="ECO:0000256" key="1">
    <source>
        <dbReference type="SAM" id="Phobius"/>
    </source>
</evidence>
<gene>
    <name evidence="2" type="ORF">DDR33_15465</name>
</gene>
<name>A0A2U2PEI3_9SPHI</name>
<dbReference type="OrthoDB" id="677977at2"/>
<accession>A0A2U2PEI3</accession>
<dbReference type="Proteomes" id="UP000245647">
    <property type="component" value="Unassembled WGS sequence"/>
</dbReference>
<organism evidence="2 3">
    <name type="scientific">Pararcticibacter amylolyticus</name>
    <dbReference type="NCBI Taxonomy" id="2173175"/>
    <lineage>
        <taxon>Bacteria</taxon>
        <taxon>Pseudomonadati</taxon>
        <taxon>Bacteroidota</taxon>
        <taxon>Sphingobacteriia</taxon>
        <taxon>Sphingobacteriales</taxon>
        <taxon>Sphingobacteriaceae</taxon>
        <taxon>Pararcticibacter</taxon>
    </lineage>
</organism>
<keyword evidence="1" id="KW-0472">Membrane</keyword>
<keyword evidence="3" id="KW-1185">Reference proteome</keyword>
<feature type="transmembrane region" description="Helical" evidence="1">
    <location>
        <begin position="85"/>
        <end position="102"/>
    </location>
</feature>
<sequence>MKLLSAMVGGLAGAVAVTLIHEVVKRVESEAPRMDLLGMETLSKVLRHADQPVPGRDDLFKATLAGDLISNAAYYSFAVASNRKIWTGGTLLGLAAGIGAVVLPKYLGLNPAYSNKTAKTQIITTSLYLAGGIIASAVAKKLEKKR</sequence>
<feature type="transmembrane region" description="Helical" evidence="1">
    <location>
        <begin position="6"/>
        <end position="24"/>
    </location>
</feature>
<keyword evidence="1" id="KW-1133">Transmembrane helix</keyword>